<dbReference type="Gene3D" id="1.10.1740.10">
    <property type="match status" value="1"/>
</dbReference>
<accession>A0ABY1RAT2</accession>
<keyword evidence="2" id="KW-1185">Reference proteome</keyword>
<dbReference type="Proteomes" id="UP000194464">
    <property type="component" value="Unassembled WGS sequence"/>
</dbReference>
<evidence type="ECO:0000313" key="2">
    <source>
        <dbReference type="Proteomes" id="UP000194464"/>
    </source>
</evidence>
<dbReference type="SUPFAM" id="SSF88946">
    <property type="entry name" value="Sigma2 domain of RNA polymerase sigma factors"/>
    <property type="match status" value="1"/>
</dbReference>
<evidence type="ECO:0000313" key="1">
    <source>
        <dbReference type="EMBL" id="SMQ66990.1"/>
    </source>
</evidence>
<proteinExistence type="predicted"/>
<organism evidence="1 2">
    <name type="scientific">Plantibacter elymi</name>
    <name type="common">nom. nud.</name>
    <dbReference type="NCBI Taxonomy" id="199708"/>
    <lineage>
        <taxon>Bacteria</taxon>
        <taxon>Bacillati</taxon>
        <taxon>Actinomycetota</taxon>
        <taxon>Actinomycetes</taxon>
        <taxon>Micrococcales</taxon>
        <taxon>Microbacteriaceae</taxon>
        <taxon>Plantibacter</taxon>
    </lineage>
</organism>
<protein>
    <submittedName>
        <fullName evidence="1">Sigma-70 region 2</fullName>
    </submittedName>
</protein>
<sequence length="273" mass="29966">MNEPDLAQAAPASAAVVDVSLLTASSDAIDRIGLDVFLAAIESTRGYVTRVLNQHALHGEIDAAMQEIRVVAWRRAESFDPTRGSFGHYAQGIATKVVLATRREAAIQCERFTAEFDTDRPAAGGDPLDLLVHRFEQRRRIAWVRETVSERDWTIAIELMLTDEARADVAEHIGVSARTIRTARENIAAAAWTANAALRLADRGYPNTRQCAIECIPETDGLRAIALFQPAMMRDAAAVARITGLSKHRVHSRIAHVRKLLTLAARILDGESI</sequence>
<gene>
    <name evidence="1" type="ORF">SAMN06295909_1396</name>
</gene>
<dbReference type="RefSeq" id="WP_165767000.1">
    <property type="nucleotide sequence ID" value="NZ_FXWJ01000002.1"/>
</dbReference>
<comment type="caution">
    <text evidence="1">The sequence shown here is derived from an EMBL/GenBank/DDBJ whole genome shotgun (WGS) entry which is preliminary data.</text>
</comment>
<reference evidence="1 2" key="1">
    <citation type="submission" date="2017-04" db="EMBL/GenBank/DDBJ databases">
        <authorList>
            <person name="Varghese N."/>
            <person name="Submissions S."/>
        </authorList>
    </citation>
    <scope>NUCLEOTIDE SEQUENCE [LARGE SCALE GENOMIC DNA]</scope>
    <source>
        <strain evidence="1 2">VKM Ac-1784</strain>
    </source>
</reference>
<dbReference type="EMBL" id="FXWJ01000002">
    <property type="protein sequence ID" value="SMQ66990.1"/>
    <property type="molecule type" value="Genomic_DNA"/>
</dbReference>
<name>A0ABY1RAT2_9MICO</name>
<dbReference type="InterPro" id="IPR013325">
    <property type="entry name" value="RNA_pol_sigma_r2"/>
</dbReference>